<dbReference type="PANTHER" id="PTHR33164:SF104">
    <property type="entry name" value="TRANSCRIPTIONAL REGULATORY PROTEIN"/>
    <property type="match status" value="1"/>
</dbReference>
<dbReference type="Pfam" id="PF12802">
    <property type="entry name" value="MarR_2"/>
    <property type="match status" value="1"/>
</dbReference>
<dbReference type="GO" id="GO:0003700">
    <property type="term" value="F:DNA-binding transcription factor activity"/>
    <property type="evidence" value="ECO:0007669"/>
    <property type="project" value="InterPro"/>
</dbReference>
<keyword evidence="2" id="KW-0614">Plasmid</keyword>
<dbReference type="PROSITE" id="PS50995">
    <property type="entry name" value="HTH_MARR_2"/>
    <property type="match status" value="1"/>
</dbReference>
<dbReference type="InterPro" id="IPR036390">
    <property type="entry name" value="WH_DNA-bd_sf"/>
</dbReference>
<dbReference type="PRINTS" id="PR00598">
    <property type="entry name" value="HTHMARR"/>
</dbReference>
<accession>A0A2Z2J747</accession>
<dbReference type="KEGG" id="cstr:CBE89_13205"/>
<evidence type="ECO:0000259" key="1">
    <source>
        <dbReference type="PROSITE" id="PS50995"/>
    </source>
</evidence>
<feature type="domain" description="HTH marR-type" evidence="1">
    <location>
        <begin position="37"/>
        <end position="172"/>
    </location>
</feature>
<dbReference type="InterPro" id="IPR039422">
    <property type="entry name" value="MarR/SlyA-like"/>
</dbReference>
<name>A0A2Z2J747_CORST</name>
<dbReference type="GO" id="GO:0006950">
    <property type="term" value="P:response to stress"/>
    <property type="evidence" value="ECO:0007669"/>
    <property type="project" value="TreeGrafter"/>
</dbReference>
<dbReference type="EMBL" id="CP021253">
    <property type="protein sequence ID" value="ART22531.1"/>
    <property type="molecule type" value="Genomic_DNA"/>
</dbReference>
<dbReference type="AlphaFoldDB" id="A0A2Z2J747"/>
<dbReference type="Gene3D" id="1.10.10.10">
    <property type="entry name" value="Winged helix-like DNA-binding domain superfamily/Winged helix DNA-binding domain"/>
    <property type="match status" value="1"/>
</dbReference>
<geneLocation type="plasmid" evidence="3">
    <name>pcs-na-1</name>
</geneLocation>
<dbReference type="SUPFAM" id="SSF46785">
    <property type="entry name" value="Winged helix' DNA-binding domain"/>
    <property type="match status" value="1"/>
</dbReference>
<proteinExistence type="predicted"/>
<organism evidence="2 3">
    <name type="scientific">Corynebacterium striatum</name>
    <dbReference type="NCBI Taxonomy" id="43770"/>
    <lineage>
        <taxon>Bacteria</taxon>
        <taxon>Bacillati</taxon>
        <taxon>Actinomycetota</taxon>
        <taxon>Actinomycetes</taxon>
        <taxon>Mycobacteriales</taxon>
        <taxon>Corynebacteriaceae</taxon>
        <taxon>Corynebacterium</taxon>
    </lineage>
</organism>
<evidence type="ECO:0000313" key="3">
    <source>
        <dbReference type="Proteomes" id="UP000250197"/>
    </source>
</evidence>
<protein>
    <recommendedName>
        <fullName evidence="1">HTH marR-type domain-containing protein</fullName>
    </recommendedName>
</protein>
<reference evidence="2 3" key="1">
    <citation type="submission" date="2017-05" db="EMBL/GenBank/DDBJ databases">
        <title>Complete genome sequence of Corynebacterium striatum KC-Na-1 isolated from Neophocaena asiaeorientalis in Korea.</title>
        <authorList>
            <person name="Kim J.H."/>
            <person name="Lee K."/>
        </authorList>
    </citation>
    <scope>NUCLEOTIDE SEQUENCE [LARGE SCALE GENOMIC DNA]</scope>
    <source>
        <strain evidence="2 3">KC-Na-01</strain>
        <plasmid evidence="3">pcs-na-1</plasmid>
    </source>
</reference>
<dbReference type="Proteomes" id="UP000250197">
    <property type="component" value="Plasmid pCs-Na-1"/>
</dbReference>
<dbReference type="PANTHER" id="PTHR33164">
    <property type="entry name" value="TRANSCRIPTIONAL REGULATOR, MARR FAMILY"/>
    <property type="match status" value="1"/>
</dbReference>
<dbReference type="SMART" id="SM00347">
    <property type="entry name" value="HTH_MARR"/>
    <property type="match status" value="1"/>
</dbReference>
<dbReference type="InterPro" id="IPR000835">
    <property type="entry name" value="HTH_MarR-typ"/>
</dbReference>
<evidence type="ECO:0000313" key="2">
    <source>
        <dbReference type="EMBL" id="ART22531.1"/>
    </source>
</evidence>
<sequence length="184" mass="21113">MNNIKRENLIAGTLRDQRASALIEQWIEARPDTDIRGMLVTSRIIHLRQALEDVLSDCHESVGLRGWEFDVLATLRRQRPGVRLTHKELSDLAMVSKSAISQRIDRLVDRGLVRRVENPDRRREVFVELTEQGYLLVERVIDEHASLCSEFISPLNDDEYEQLNGLLDKLLIRSEQAPGCSSNL</sequence>
<dbReference type="InterPro" id="IPR036388">
    <property type="entry name" value="WH-like_DNA-bd_sf"/>
</dbReference>
<gene>
    <name evidence="2" type="ORF">CBE89_13205</name>
</gene>